<dbReference type="AlphaFoldDB" id="T0QSY6"/>
<protein>
    <submittedName>
        <fullName evidence="1">Uncharacterized protein</fullName>
    </submittedName>
</protein>
<dbReference type="OrthoDB" id="72120at2759"/>
<dbReference type="Proteomes" id="UP000030762">
    <property type="component" value="Unassembled WGS sequence"/>
</dbReference>
<accession>T0QSY6</accession>
<keyword evidence="2" id="KW-1185">Reference proteome</keyword>
<evidence type="ECO:0000313" key="1">
    <source>
        <dbReference type="EMBL" id="EQC41289.1"/>
    </source>
</evidence>
<dbReference type="GeneID" id="19941991"/>
<gene>
    <name evidence="1" type="ORF">SDRG_01264</name>
</gene>
<dbReference type="InParanoid" id="T0QSY6"/>
<name>T0QSY6_SAPDV</name>
<dbReference type="RefSeq" id="XP_008605003.1">
    <property type="nucleotide sequence ID" value="XM_008606781.1"/>
</dbReference>
<dbReference type="EMBL" id="JH767134">
    <property type="protein sequence ID" value="EQC41289.1"/>
    <property type="molecule type" value="Genomic_DNA"/>
</dbReference>
<sequence length="321" mass="35119">MFQRPAASPPPVVPAMDADAYGFAGGQALYTEDDDDANDGLPSSTGDLYFVVDERADAGEPLYIQLAAPVPYPWITTPKHAKRKRHNHLTISVPTESSSSDHESPRAVAPSRLDALLAPALPPVPVTKEHRLDTLLARVRNKILTRQAEDSSRLRQSLDRDYLAPDASDSGDDAFALVAPLLQPLSDKTGIAPALHDPRHRQLKAKPPVGDLPAPPRAFPDPPTSFFLPFVHVVPPKRVLPAASHIGVTKKSNPRTIYNCVKCGRMKRSHVCAFSDNVRSMGTTMLPTTTPRDHLSRYYKCGRVLVCRKRPPSSPPHGPDR</sequence>
<reference evidence="1 2" key="1">
    <citation type="submission" date="2012-04" db="EMBL/GenBank/DDBJ databases">
        <title>The Genome Sequence of Saprolegnia declina VS20.</title>
        <authorList>
            <consortium name="The Broad Institute Genome Sequencing Platform"/>
            <person name="Russ C."/>
            <person name="Nusbaum C."/>
            <person name="Tyler B."/>
            <person name="van West P."/>
            <person name="Dieguez-Uribeondo J."/>
            <person name="de Bruijn I."/>
            <person name="Tripathy S."/>
            <person name="Jiang R."/>
            <person name="Young S.K."/>
            <person name="Zeng Q."/>
            <person name="Gargeya S."/>
            <person name="Fitzgerald M."/>
            <person name="Haas B."/>
            <person name="Abouelleil A."/>
            <person name="Alvarado L."/>
            <person name="Arachchi H.M."/>
            <person name="Berlin A."/>
            <person name="Chapman S.B."/>
            <person name="Goldberg J."/>
            <person name="Griggs A."/>
            <person name="Gujja S."/>
            <person name="Hansen M."/>
            <person name="Howarth C."/>
            <person name="Imamovic A."/>
            <person name="Larimer J."/>
            <person name="McCowen C."/>
            <person name="Montmayeur A."/>
            <person name="Murphy C."/>
            <person name="Neiman D."/>
            <person name="Pearson M."/>
            <person name="Priest M."/>
            <person name="Roberts A."/>
            <person name="Saif S."/>
            <person name="Shea T."/>
            <person name="Sisk P."/>
            <person name="Sykes S."/>
            <person name="Wortman J."/>
            <person name="Nusbaum C."/>
            <person name="Birren B."/>
        </authorList>
    </citation>
    <scope>NUCLEOTIDE SEQUENCE [LARGE SCALE GENOMIC DNA]</scope>
    <source>
        <strain evidence="1 2">VS20</strain>
    </source>
</reference>
<dbReference type="VEuPathDB" id="FungiDB:SDRG_01264"/>
<proteinExistence type="predicted"/>
<dbReference type="OMA" id="PRTIYNC"/>
<evidence type="ECO:0000313" key="2">
    <source>
        <dbReference type="Proteomes" id="UP000030762"/>
    </source>
</evidence>
<organism evidence="1 2">
    <name type="scientific">Saprolegnia diclina (strain VS20)</name>
    <dbReference type="NCBI Taxonomy" id="1156394"/>
    <lineage>
        <taxon>Eukaryota</taxon>
        <taxon>Sar</taxon>
        <taxon>Stramenopiles</taxon>
        <taxon>Oomycota</taxon>
        <taxon>Saprolegniomycetes</taxon>
        <taxon>Saprolegniales</taxon>
        <taxon>Saprolegniaceae</taxon>
        <taxon>Saprolegnia</taxon>
    </lineage>
</organism>